<reference evidence="1" key="1">
    <citation type="submission" date="2014-09" db="EMBL/GenBank/DDBJ databases">
        <title>Genome sequence of the luminous mushroom Mycena chlorophos for searching fungal bioluminescence genes.</title>
        <authorList>
            <person name="Tanaka Y."/>
            <person name="Kasuga D."/>
            <person name="Oba Y."/>
            <person name="Hase S."/>
            <person name="Sato K."/>
            <person name="Oba Y."/>
            <person name="Sakakibara Y."/>
        </authorList>
    </citation>
    <scope>NUCLEOTIDE SEQUENCE</scope>
</reference>
<dbReference type="Gene3D" id="3.80.10.10">
    <property type="entry name" value="Ribonuclease Inhibitor"/>
    <property type="match status" value="1"/>
</dbReference>
<name>A0ABQ0LYZ8_MYCCL</name>
<accession>A0ABQ0LYZ8</accession>
<dbReference type="Proteomes" id="UP000815677">
    <property type="component" value="Unassembled WGS sequence"/>
</dbReference>
<proteinExistence type="predicted"/>
<dbReference type="SUPFAM" id="SSF52047">
    <property type="entry name" value="RNI-like"/>
    <property type="match status" value="1"/>
</dbReference>
<gene>
    <name evidence="1" type="ORF">MCHLO_12959</name>
</gene>
<keyword evidence="2" id="KW-1185">Reference proteome</keyword>
<dbReference type="InterPro" id="IPR032675">
    <property type="entry name" value="LRR_dom_sf"/>
</dbReference>
<protein>
    <recommendedName>
        <fullName evidence="3">F-box domain-containing protein</fullName>
    </recommendedName>
</protein>
<evidence type="ECO:0000313" key="1">
    <source>
        <dbReference type="EMBL" id="GAT56296.1"/>
    </source>
</evidence>
<organism evidence="1 2">
    <name type="scientific">Mycena chlorophos</name>
    <name type="common">Agaric fungus</name>
    <name type="synonym">Agaricus chlorophos</name>
    <dbReference type="NCBI Taxonomy" id="658473"/>
    <lineage>
        <taxon>Eukaryota</taxon>
        <taxon>Fungi</taxon>
        <taxon>Dikarya</taxon>
        <taxon>Basidiomycota</taxon>
        <taxon>Agaricomycotina</taxon>
        <taxon>Agaricomycetes</taxon>
        <taxon>Agaricomycetidae</taxon>
        <taxon>Agaricales</taxon>
        <taxon>Marasmiineae</taxon>
        <taxon>Mycenaceae</taxon>
        <taxon>Mycena</taxon>
    </lineage>
</organism>
<evidence type="ECO:0000313" key="2">
    <source>
        <dbReference type="Proteomes" id="UP000815677"/>
    </source>
</evidence>
<dbReference type="EMBL" id="DF849259">
    <property type="protein sequence ID" value="GAT56296.1"/>
    <property type="molecule type" value="Genomic_DNA"/>
</dbReference>
<sequence>MLPVELYAEIAGWLPSKDTHVMLGVSRQLHDVALRLIFRTIRIYFMFGVHGSDMLHTESNRYVQETSDFCSNRSWEVLQHIIATPSFARVVKTLSVHAFTDGPQIYEHRTLSLALKSMHNLHSLYYHGQNPSFEKVAASVPPSVRYLCLQSMPDPQLLSHLHQLQWLQATTPFLYVRDQKLDRIFAECTYDLGDPHDIVVVLNSNPVRQLSVLATHLPLLPIWLYSNLTVLDICVTDWEIVGMELLFRHAVQLRELSLVGYIEPSFFPHLPADPETLPNLTSFRLSCELWDEEAVEVSIAPYLVAFLERRVDLERLYIRLPGISLPFALILATAIAKLQRLRVLGFHIGYEPLHEAAAHQLAGHFSTHLQALHLVLPWMNELHVRTWYPLLAKLQRLEDLSFLSLFSSGEDPVPIHPMELATDLPRLRLVGLQRSLFTIDRDAEDWEPKLWTPWKVKYCIREDFESEDHWWLFRYH</sequence>
<evidence type="ECO:0008006" key="3">
    <source>
        <dbReference type="Google" id="ProtNLM"/>
    </source>
</evidence>